<accession>A0ABY7LPQ7</accession>
<evidence type="ECO:0000256" key="1">
    <source>
        <dbReference type="ARBA" id="ARBA00010088"/>
    </source>
</evidence>
<keyword evidence="2 5" id="KW-0378">Hydrolase</keyword>
<dbReference type="InterPro" id="IPR000073">
    <property type="entry name" value="AB_hydrolase_1"/>
</dbReference>
<dbReference type="PROSITE" id="PS51257">
    <property type="entry name" value="PROKAR_LIPOPROTEIN"/>
    <property type="match status" value="1"/>
</dbReference>
<dbReference type="Gene3D" id="3.40.50.1820">
    <property type="entry name" value="alpha/beta hydrolase"/>
    <property type="match status" value="1"/>
</dbReference>
<feature type="signal peptide" evidence="3">
    <location>
        <begin position="1"/>
        <end position="26"/>
    </location>
</feature>
<reference evidence="5 6" key="1">
    <citation type="submission" date="2022-12" db="EMBL/GenBank/DDBJ databases">
        <title>Hymenobacter canadensis sp. nov. isolated from lake water of the Cambridge Bay, Canada.</title>
        <authorList>
            <person name="Kim W.H."/>
            <person name="Lee Y.M."/>
        </authorList>
    </citation>
    <scope>NUCLEOTIDE SEQUENCE [LARGE SCALE GENOMIC DNA]</scope>
    <source>
        <strain evidence="5 6">PAMC 29467</strain>
    </source>
</reference>
<dbReference type="PANTHER" id="PTHR43798">
    <property type="entry name" value="MONOACYLGLYCEROL LIPASE"/>
    <property type="match status" value="1"/>
</dbReference>
<dbReference type="GO" id="GO:0016787">
    <property type="term" value="F:hydrolase activity"/>
    <property type="evidence" value="ECO:0007669"/>
    <property type="project" value="UniProtKB-KW"/>
</dbReference>
<evidence type="ECO:0000256" key="3">
    <source>
        <dbReference type="SAM" id="SignalP"/>
    </source>
</evidence>
<protein>
    <submittedName>
        <fullName evidence="5">Proline iminopeptidase-family hydrolase</fullName>
    </submittedName>
</protein>
<dbReference type="SUPFAM" id="SSF53474">
    <property type="entry name" value="alpha/beta-Hydrolases"/>
    <property type="match status" value="1"/>
</dbReference>
<dbReference type="InterPro" id="IPR002410">
    <property type="entry name" value="Peptidase_S33"/>
</dbReference>
<dbReference type="Proteomes" id="UP001211005">
    <property type="component" value="Chromosome"/>
</dbReference>
<gene>
    <name evidence="5" type="ORF">O3303_02360</name>
</gene>
<proteinExistence type="inferred from homology"/>
<feature type="domain" description="AB hydrolase-1" evidence="4">
    <location>
        <begin position="82"/>
        <end position="334"/>
    </location>
</feature>
<comment type="similarity">
    <text evidence="1">Belongs to the peptidase S33 family.</text>
</comment>
<organism evidence="5 6">
    <name type="scientific">Hymenobacter canadensis</name>
    <dbReference type="NCBI Taxonomy" id="2999067"/>
    <lineage>
        <taxon>Bacteria</taxon>
        <taxon>Pseudomonadati</taxon>
        <taxon>Bacteroidota</taxon>
        <taxon>Cytophagia</taxon>
        <taxon>Cytophagales</taxon>
        <taxon>Hymenobacteraceae</taxon>
        <taxon>Hymenobacter</taxon>
    </lineage>
</organism>
<evidence type="ECO:0000256" key="2">
    <source>
        <dbReference type="ARBA" id="ARBA00022801"/>
    </source>
</evidence>
<dbReference type="InterPro" id="IPR050266">
    <property type="entry name" value="AB_hydrolase_sf"/>
</dbReference>
<dbReference type="InterPro" id="IPR029058">
    <property type="entry name" value="AB_hydrolase_fold"/>
</dbReference>
<dbReference type="NCBIfam" id="TIGR01250">
    <property type="entry name" value="pro_imino_pep_2"/>
    <property type="match status" value="1"/>
</dbReference>
<keyword evidence="6" id="KW-1185">Reference proteome</keyword>
<evidence type="ECO:0000313" key="5">
    <source>
        <dbReference type="EMBL" id="WBA42410.1"/>
    </source>
</evidence>
<evidence type="ECO:0000313" key="6">
    <source>
        <dbReference type="Proteomes" id="UP001211005"/>
    </source>
</evidence>
<dbReference type="InterPro" id="IPR005945">
    <property type="entry name" value="Pro_imino_pep"/>
</dbReference>
<sequence>MFKKLLSSTPLSLLLLGLLAACSAPAPTETGATETPSLSSYFPAPDTTKLQTGGVQMVAINTPKGKFNVWTKRIGNNPRLKLLLLNGGPGATHEYFECMESFLPREGVEIIYYDQLGCGNSDNPRDTSMWSLPRYVEEVEQVRQALKLDSSNFVLLGHSWGGILAAEYALKYQQHLKGLVISNMMMSIPDYGKYAEEVLAPQFKPEVLKEIRAIEARKDFQNPRYMELLLPNFYAEHILRRPPAEWPEPVNRSFAKMNQSLYVTMQGPSEFGVSGKLLNWNRVPDLPKLRVPVLSIGGKYDTMDPEHMRMVAQKVQHGTALICPNGSHMSFYDDQPTYMRGLIRWMKAVDRGEKKVKL</sequence>
<name>A0ABY7LPQ7_9BACT</name>
<dbReference type="EMBL" id="CP114767">
    <property type="protein sequence ID" value="WBA42410.1"/>
    <property type="molecule type" value="Genomic_DNA"/>
</dbReference>
<dbReference type="PRINTS" id="PR00793">
    <property type="entry name" value="PROAMNOPTASE"/>
</dbReference>
<dbReference type="RefSeq" id="WP_269560465.1">
    <property type="nucleotide sequence ID" value="NZ_CP114767.1"/>
</dbReference>
<keyword evidence="3" id="KW-0732">Signal</keyword>
<dbReference type="Pfam" id="PF00561">
    <property type="entry name" value="Abhydrolase_1"/>
    <property type="match status" value="1"/>
</dbReference>
<dbReference type="PANTHER" id="PTHR43798:SF33">
    <property type="entry name" value="HYDROLASE, PUTATIVE (AFU_ORTHOLOGUE AFUA_2G14860)-RELATED"/>
    <property type="match status" value="1"/>
</dbReference>
<feature type="chain" id="PRO_5045386918" evidence="3">
    <location>
        <begin position="27"/>
        <end position="358"/>
    </location>
</feature>
<evidence type="ECO:0000259" key="4">
    <source>
        <dbReference type="Pfam" id="PF00561"/>
    </source>
</evidence>